<dbReference type="InterPro" id="IPR012902">
    <property type="entry name" value="N_methyl_site"/>
</dbReference>
<dbReference type="Gene3D" id="3.30.1300.30">
    <property type="entry name" value="GSPII I/J protein-like"/>
    <property type="match status" value="1"/>
</dbReference>
<dbReference type="InterPro" id="IPR045584">
    <property type="entry name" value="Pilin-like"/>
</dbReference>
<comment type="caution">
    <text evidence="11">The sequence shown here is derived from an EMBL/GenBank/DDBJ whole genome shotgun (WGS) entry which is preliminary data.</text>
</comment>
<feature type="non-terminal residue" evidence="11">
    <location>
        <position position="305"/>
    </location>
</feature>
<dbReference type="AlphaFoldDB" id="T1C3S3"/>
<evidence type="ECO:0000256" key="2">
    <source>
        <dbReference type="ARBA" id="ARBA00008358"/>
    </source>
</evidence>
<dbReference type="GO" id="GO:0015628">
    <property type="term" value="P:protein secretion by the type II secretion system"/>
    <property type="evidence" value="ECO:0007669"/>
    <property type="project" value="InterPro"/>
</dbReference>
<feature type="domain" description="Type II secretion system protein GspI C-terminal" evidence="10">
    <location>
        <begin position="206"/>
        <end position="284"/>
    </location>
</feature>
<comment type="subcellular location">
    <subcellularLocation>
        <location evidence="1">Cell inner membrane</location>
        <topology evidence="1">Single-pass membrane protein</topology>
    </subcellularLocation>
</comment>
<proteinExistence type="inferred from homology"/>
<evidence type="ECO:0000256" key="5">
    <source>
        <dbReference type="ARBA" id="ARBA00022519"/>
    </source>
</evidence>
<dbReference type="Pfam" id="PF02501">
    <property type="entry name" value="T2SSI"/>
    <property type="match status" value="1"/>
</dbReference>
<protein>
    <submittedName>
        <fullName evidence="11">General secretion pathway protein I</fullName>
    </submittedName>
</protein>
<reference evidence="11" key="2">
    <citation type="journal article" date="2014" name="ISME J.">
        <title>Microbial stratification in low pH oxic and suboxic macroscopic growths along an acid mine drainage.</title>
        <authorList>
            <person name="Mendez-Garcia C."/>
            <person name="Mesa V."/>
            <person name="Sprenger R.R."/>
            <person name="Richter M."/>
            <person name="Diez M.S."/>
            <person name="Solano J."/>
            <person name="Bargiela R."/>
            <person name="Golyshina O.V."/>
            <person name="Manteca A."/>
            <person name="Ramos J.L."/>
            <person name="Gallego J.R."/>
            <person name="Llorente I."/>
            <person name="Martins Dos Santos V.A."/>
            <person name="Jensen O.N."/>
            <person name="Pelaez A.I."/>
            <person name="Sanchez J."/>
            <person name="Ferrer M."/>
        </authorList>
    </citation>
    <scope>NUCLEOTIDE SEQUENCE</scope>
</reference>
<organism evidence="11">
    <name type="scientific">mine drainage metagenome</name>
    <dbReference type="NCBI Taxonomy" id="410659"/>
    <lineage>
        <taxon>unclassified sequences</taxon>
        <taxon>metagenomes</taxon>
        <taxon>ecological metagenomes</taxon>
    </lineage>
</organism>
<evidence type="ECO:0000256" key="7">
    <source>
        <dbReference type="ARBA" id="ARBA00022989"/>
    </source>
</evidence>
<keyword evidence="4" id="KW-0488">Methylation</keyword>
<reference evidence="11" key="1">
    <citation type="submission" date="2013-08" db="EMBL/GenBank/DDBJ databases">
        <authorList>
            <person name="Mendez C."/>
            <person name="Richter M."/>
            <person name="Ferrer M."/>
            <person name="Sanchez J."/>
        </authorList>
    </citation>
    <scope>NUCLEOTIDE SEQUENCE</scope>
</reference>
<dbReference type="SUPFAM" id="SSF54523">
    <property type="entry name" value="Pili subunits"/>
    <property type="match status" value="2"/>
</dbReference>
<sequence length="305" mass="34276">MEILVVLAIIAIVTAGVLLSLNLGGGDSAVKTAGRRLASLMRYTRNQAELQTRNYGIRFDPGGYQFLVFSEQRNQWRTVTRDQVLRKRRLPPGVSVRVKLDGRRIVLRAPRHRHRGALHPPGNDLLQRRSVLLQRYARAHRNVSRIRHQAQCERPHRRSAPGRSGTLRRARGFTLIEVLVALAIVTIGMAAVLEALTSSANVTLFLRHKTFAEWVALNQLERVRLSGQYPHNGTSTGKVKFAKNTWRWRQKVTNTPVPGVQRIEVMARPKSQSRGWAASVTGYLGRAIAPPNPIAPQWIEGTIEP</sequence>
<evidence type="ECO:0000256" key="1">
    <source>
        <dbReference type="ARBA" id="ARBA00004377"/>
    </source>
</evidence>
<dbReference type="PANTHER" id="PTHR38779">
    <property type="entry name" value="TYPE II SECRETION SYSTEM PROTEIN I-RELATED"/>
    <property type="match status" value="1"/>
</dbReference>
<keyword evidence="7 9" id="KW-1133">Transmembrane helix</keyword>
<keyword evidence="6 9" id="KW-0812">Transmembrane</keyword>
<feature type="transmembrane region" description="Helical" evidence="9">
    <location>
        <begin position="173"/>
        <end position="193"/>
    </location>
</feature>
<evidence type="ECO:0000256" key="3">
    <source>
        <dbReference type="ARBA" id="ARBA00022475"/>
    </source>
</evidence>
<name>T1C3S3_9ZZZZ</name>
<dbReference type="Gene3D" id="3.55.40.10">
    <property type="entry name" value="minor pseudopilin epsh domain"/>
    <property type="match status" value="1"/>
</dbReference>
<keyword evidence="5" id="KW-0997">Cell inner membrane</keyword>
<dbReference type="PROSITE" id="PS00409">
    <property type="entry name" value="PROKAR_NTER_METHYL"/>
    <property type="match status" value="1"/>
</dbReference>
<dbReference type="NCBIfam" id="TIGR01707">
    <property type="entry name" value="gspI"/>
    <property type="match status" value="1"/>
</dbReference>
<dbReference type="Pfam" id="PF07963">
    <property type="entry name" value="N_methyl"/>
    <property type="match status" value="1"/>
</dbReference>
<dbReference type="InterPro" id="IPR010052">
    <property type="entry name" value="T2SS_protein-GspI"/>
</dbReference>
<dbReference type="InterPro" id="IPR003413">
    <property type="entry name" value="T2SS_GspI_C"/>
</dbReference>
<dbReference type="EMBL" id="AUZX01000921">
    <property type="protein sequence ID" value="EQD80131.1"/>
    <property type="molecule type" value="Genomic_DNA"/>
</dbReference>
<evidence type="ECO:0000313" key="11">
    <source>
        <dbReference type="EMBL" id="EQD80131.1"/>
    </source>
</evidence>
<feature type="transmembrane region" description="Helical" evidence="9">
    <location>
        <begin position="6"/>
        <end position="26"/>
    </location>
</feature>
<evidence type="ECO:0000256" key="8">
    <source>
        <dbReference type="ARBA" id="ARBA00023136"/>
    </source>
</evidence>
<evidence type="ECO:0000256" key="9">
    <source>
        <dbReference type="SAM" id="Phobius"/>
    </source>
</evidence>
<accession>T1C3S3</accession>
<evidence type="ECO:0000256" key="4">
    <source>
        <dbReference type="ARBA" id="ARBA00022481"/>
    </source>
</evidence>
<gene>
    <name evidence="11" type="ORF">B1A_01211</name>
</gene>
<dbReference type="PANTHER" id="PTHR38779:SF2">
    <property type="entry name" value="TYPE II SECRETION SYSTEM PROTEIN I-RELATED"/>
    <property type="match status" value="1"/>
</dbReference>
<dbReference type="NCBIfam" id="TIGR02532">
    <property type="entry name" value="IV_pilin_GFxxxE"/>
    <property type="match status" value="1"/>
</dbReference>
<evidence type="ECO:0000259" key="10">
    <source>
        <dbReference type="Pfam" id="PF02501"/>
    </source>
</evidence>
<comment type="similarity">
    <text evidence="2">Belongs to the GSP I family.</text>
</comment>
<dbReference type="GO" id="GO:0015627">
    <property type="term" value="C:type II protein secretion system complex"/>
    <property type="evidence" value="ECO:0007669"/>
    <property type="project" value="InterPro"/>
</dbReference>
<keyword evidence="8 9" id="KW-0472">Membrane</keyword>
<dbReference type="GO" id="GO:0005886">
    <property type="term" value="C:plasma membrane"/>
    <property type="evidence" value="ECO:0007669"/>
    <property type="project" value="UniProtKB-SubCell"/>
</dbReference>
<keyword evidence="3" id="KW-1003">Cell membrane</keyword>
<evidence type="ECO:0000256" key="6">
    <source>
        <dbReference type="ARBA" id="ARBA00022692"/>
    </source>
</evidence>